<gene>
    <name evidence="2" type="ORF">ORG12_04410</name>
</gene>
<dbReference type="Pfam" id="PF26348">
    <property type="entry name" value="SRA_ScoMcrA"/>
    <property type="match status" value="1"/>
</dbReference>
<accession>A0ABT3RZ93</accession>
<proteinExistence type="predicted"/>
<reference evidence="2 3" key="1">
    <citation type="submission" date="2022-11" db="EMBL/GenBank/DDBJ databases">
        <title>Taxonomy of Curtobacterium flaccumfaciens.</title>
        <authorList>
            <person name="Osdaghi E."/>
            <person name="Taghavi S.M."/>
            <person name="Hamidizade M."/>
            <person name="Abachi H."/>
            <person name="Fazliarab A."/>
            <person name="Baeyen S."/>
            <person name="Portier P."/>
            <person name="Van Vaerenbergh J."/>
            <person name="Jacques M.-A."/>
        </authorList>
    </citation>
    <scope>NUCLEOTIDE SEQUENCE [LARGE SCALE GENOMIC DNA]</scope>
    <source>
        <strain evidence="2 3">LMG 3715</strain>
    </source>
</reference>
<keyword evidence="3" id="KW-1185">Reference proteome</keyword>
<organism evidence="2 3">
    <name type="scientific">Curtobacterium poinsettiae</name>
    <dbReference type="NCBI Taxonomy" id="159612"/>
    <lineage>
        <taxon>Bacteria</taxon>
        <taxon>Bacillati</taxon>
        <taxon>Actinomycetota</taxon>
        <taxon>Actinomycetes</taxon>
        <taxon>Micrococcales</taxon>
        <taxon>Microbacteriaceae</taxon>
        <taxon>Curtobacterium</taxon>
    </lineage>
</organism>
<comment type="caution">
    <text evidence="2">The sequence shown here is derived from an EMBL/GenBank/DDBJ whole genome shotgun (WGS) entry which is preliminary data.</text>
</comment>
<sequence length="302" mass="33633">MTWTIEVRQTLRRRELHEIVGGGSWQNGIAPVRSTPDILVFTDPVSGAAHGYDRFEGLREDGTYAYTGEGQRGDQQFVRGNRILRDSAEDGRVVRLFRTSGRNATYVGPFTLGDPAYEVREIPSSDGVLRAGIIFNLAPLEDAALELLPAYGRDEIDPLVDKWSAPSFDDYTVNLRRTGEETYASRVEFELQAAFGRWLTLRGDEVKLLVLETTDGVLRPDLYNETTGEVIEAKKSVARTYVRTAIGQVLDYAHVARVKSLDLAPSILLPGRPSNDILELCHSLGITVWHPDTIGFVRLEPS</sequence>
<evidence type="ECO:0000313" key="3">
    <source>
        <dbReference type="Proteomes" id="UP001207276"/>
    </source>
</evidence>
<dbReference type="EMBL" id="JAPJDE010000001">
    <property type="protein sequence ID" value="MCX2847910.1"/>
    <property type="molecule type" value="Genomic_DNA"/>
</dbReference>
<evidence type="ECO:0000313" key="2">
    <source>
        <dbReference type="EMBL" id="MCX2847910.1"/>
    </source>
</evidence>
<dbReference type="InterPro" id="IPR058712">
    <property type="entry name" value="SRA_ScoMcrA"/>
</dbReference>
<dbReference type="Proteomes" id="UP001207276">
    <property type="component" value="Unassembled WGS sequence"/>
</dbReference>
<dbReference type="RefSeq" id="WP_017886520.1">
    <property type="nucleotide sequence ID" value="NZ_CP104934.1"/>
</dbReference>
<protein>
    <recommendedName>
        <fullName evidence="1">ScoMcrA-like SRA domain-containing protein</fullName>
    </recommendedName>
</protein>
<name>A0ABT3RZ93_9MICO</name>
<evidence type="ECO:0000259" key="1">
    <source>
        <dbReference type="Pfam" id="PF26348"/>
    </source>
</evidence>
<feature type="domain" description="ScoMcrA-like SRA" evidence="1">
    <location>
        <begin position="12"/>
        <end position="150"/>
    </location>
</feature>